<gene>
    <name evidence="2" type="ORF">DDE23_13965</name>
</gene>
<dbReference type="RefSeq" id="WP_107752361.1">
    <property type="nucleotide sequence ID" value="NZ_QBKF01000007.1"/>
</dbReference>
<dbReference type="EMBL" id="QDDR01000007">
    <property type="protein sequence ID" value="PVE46789.1"/>
    <property type="molecule type" value="Genomic_DNA"/>
</dbReference>
<dbReference type="InterPro" id="IPR025870">
    <property type="entry name" value="Glyoxalase-like_dom"/>
</dbReference>
<proteinExistence type="predicted"/>
<reference evidence="2 3" key="1">
    <citation type="journal article" date="2011" name="Syst. Appl. Microbiol.">
        <title>Defluviimonas denitrificans gen. nov., sp. nov., and Pararhodobacter aggregans gen. nov., sp. nov., non-phototrophic Rhodobacteraceae from the biofilter of a marine aquaculture.</title>
        <authorList>
            <person name="Foesel B.U."/>
            <person name="Drake H.L."/>
            <person name="Schramm A."/>
        </authorList>
    </citation>
    <scope>NUCLEOTIDE SEQUENCE [LARGE SCALE GENOMIC DNA]</scope>
    <source>
        <strain evidence="2 3">D1-19</strain>
    </source>
</reference>
<dbReference type="AlphaFoldDB" id="A0A2T7UQ79"/>
<dbReference type="Gene3D" id="3.10.180.10">
    <property type="entry name" value="2,3-Dihydroxybiphenyl 1,2-Dioxygenase, domain 1"/>
    <property type="match status" value="1"/>
</dbReference>
<comment type="caution">
    <text evidence="2">The sequence shown here is derived from an EMBL/GenBank/DDBJ whole genome shotgun (WGS) entry which is preliminary data.</text>
</comment>
<keyword evidence="3" id="KW-1185">Reference proteome</keyword>
<dbReference type="InterPro" id="IPR029068">
    <property type="entry name" value="Glyas_Bleomycin-R_OHBP_Dase"/>
</dbReference>
<feature type="domain" description="Glyoxalase-like" evidence="1">
    <location>
        <begin position="8"/>
        <end position="189"/>
    </location>
</feature>
<evidence type="ECO:0000313" key="2">
    <source>
        <dbReference type="EMBL" id="PVE46789.1"/>
    </source>
</evidence>
<evidence type="ECO:0000259" key="1">
    <source>
        <dbReference type="Pfam" id="PF13468"/>
    </source>
</evidence>
<accession>A0A2T7UQ79</accession>
<dbReference type="Pfam" id="PF13468">
    <property type="entry name" value="Glyoxalase_3"/>
    <property type="match status" value="1"/>
</dbReference>
<evidence type="ECO:0000313" key="3">
    <source>
        <dbReference type="Proteomes" id="UP000244810"/>
    </source>
</evidence>
<name>A0A2T7UQ79_9RHOB</name>
<dbReference type="SUPFAM" id="SSF54593">
    <property type="entry name" value="Glyoxalase/Bleomycin resistance protein/Dihydroxybiphenyl dioxygenase"/>
    <property type="match status" value="2"/>
</dbReference>
<protein>
    <recommendedName>
        <fullName evidence="1">Glyoxalase-like domain-containing protein</fullName>
    </recommendedName>
</protein>
<dbReference type="OrthoDB" id="9812467at2"/>
<sequence length="283" mass="30081">MTDRMLALDHVMVHVPDAEAAGALFERLGFVATPKSGMPGLSNRLLCFPRTDTGAGVCNYVELMQLEDPLRAPPPMPQLLVAMGAVSTVLSVTDAAAMVDRLRGQGLRLGPALDLARDWHLPDGTTITPSFRVAIPEIGQAPVYWNFCQHKTPELYVRPEFTAHANGALAITRVWATDPDPEAAARHYVDYWGADWDGSDIRLGHGPALRLLTPEVLEAALPGSDSSAAPGIKGMTIRVAQAQRAVAIARAAGFTPVETPGGTLIPAPQAAGCFLLYSEGTDA</sequence>
<organism evidence="2 3">
    <name type="scientific">Pararhodobacter aggregans</name>
    <dbReference type="NCBI Taxonomy" id="404875"/>
    <lineage>
        <taxon>Bacteria</taxon>
        <taxon>Pseudomonadati</taxon>
        <taxon>Pseudomonadota</taxon>
        <taxon>Alphaproteobacteria</taxon>
        <taxon>Rhodobacterales</taxon>
        <taxon>Paracoccaceae</taxon>
        <taxon>Pararhodobacter</taxon>
    </lineage>
</organism>
<dbReference type="Proteomes" id="UP000244810">
    <property type="component" value="Unassembled WGS sequence"/>
</dbReference>